<feature type="domain" description="Clr5" evidence="2">
    <location>
        <begin position="21"/>
        <end position="72"/>
    </location>
</feature>
<dbReference type="AlphaFoldDB" id="A0A9P9AMS6"/>
<keyword evidence="4" id="KW-1185">Reference proteome</keyword>
<name>A0A9P9AMS6_9HYPO</name>
<evidence type="ECO:0000313" key="4">
    <source>
        <dbReference type="Proteomes" id="UP000777438"/>
    </source>
</evidence>
<evidence type="ECO:0000313" key="3">
    <source>
        <dbReference type="EMBL" id="KAH6885331.1"/>
    </source>
</evidence>
<dbReference type="EMBL" id="JAGPYM010000018">
    <property type="protein sequence ID" value="KAH6885331.1"/>
    <property type="molecule type" value="Genomic_DNA"/>
</dbReference>
<accession>A0A9P9AMS6</accession>
<feature type="compositionally biased region" description="Polar residues" evidence="1">
    <location>
        <begin position="1"/>
        <end position="15"/>
    </location>
</feature>
<dbReference type="PANTHER" id="PTHR38788">
    <property type="entry name" value="CLR5 DOMAIN-CONTAINING PROTEIN"/>
    <property type="match status" value="1"/>
</dbReference>
<dbReference type="Pfam" id="PF14420">
    <property type="entry name" value="Clr5"/>
    <property type="match status" value="1"/>
</dbReference>
<evidence type="ECO:0000259" key="2">
    <source>
        <dbReference type="Pfam" id="PF14420"/>
    </source>
</evidence>
<proteinExistence type="predicted"/>
<gene>
    <name evidence="3" type="ORF">B0T10DRAFT_93198</name>
</gene>
<reference evidence="3 4" key="1">
    <citation type="journal article" date="2021" name="Nat. Commun.">
        <title>Genetic determinants of endophytism in the Arabidopsis root mycobiome.</title>
        <authorList>
            <person name="Mesny F."/>
            <person name="Miyauchi S."/>
            <person name="Thiergart T."/>
            <person name="Pickel B."/>
            <person name="Atanasova L."/>
            <person name="Karlsson M."/>
            <person name="Huettel B."/>
            <person name="Barry K.W."/>
            <person name="Haridas S."/>
            <person name="Chen C."/>
            <person name="Bauer D."/>
            <person name="Andreopoulos W."/>
            <person name="Pangilinan J."/>
            <person name="LaButti K."/>
            <person name="Riley R."/>
            <person name="Lipzen A."/>
            <person name="Clum A."/>
            <person name="Drula E."/>
            <person name="Henrissat B."/>
            <person name="Kohler A."/>
            <person name="Grigoriev I.V."/>
            <person name="Martin F.M."/>
            <person name="Hacquard S."/>
        </authorList>
    </citation>
    <scope>NUCLEOTIDE SEQUENCE [LARGE SCALE GENOMIC DNA]</scope>
    <source>
        <strain evidence="3 4">MPI-CAGE-CH-0241</strain>
    </source>
</reference>
<dbReference type="PANTHER" id="PTHR38788:SF3">
    <property type="entry name" value="CLR5 DOMAIN-CONTAINING PROTEIN"/>
    <property type="match status" value="1"/>
</dbReference>
<evidence type="ECO:0000256" key="1">
    <source>
        <dbReference type="SAM" id="MobiDB-lite"/>
    </source>
</evidence>
<sequence length="506" mass="58178">MSLVSSSAPGPSKPSQGPGAAEWNAHQATLTKLYLRQGKTLTEIVDIMAQKYNFHANERMFKFRFKRWKIDKNLTSNEAIAMARVQARREARGADSEFWRHGRPFTAMQLERYLRNHPHVVTQLKKHVPQDLLRKGRIEELLPSHIVVLTPSPSLIGDASLHSLEGVVLTVRDYINSYTAEDWDHLNRLALFDSEVADEVNGQPKFMDWTQVPPEATKYLLDDHFNWLQNDMSKRKPNFICTLVYYAAARSEHPEFAQMWLRHARDSSVAIKGRTHPLSVAFSEIFERFYSTGEHSEQSICTLIDVVYASFSATVGEDHEITLDLMDNLCSIMDNLTITSGAHKYTNSVMLERWMAKLEAESNAETALWWVSTLARYVEPEHAKLALDWLARHPWQEFLSVHYSSKLSIAFAYQKVGDAQSCFNMCWDVLETLSKNWEGTRALSHHVNDELENLWIMACLIELLEKLPEDMGEIHSLMDRAQAWRCFFQDAVLNGITYQTPLQLDD</sequence>
<dbReference type="OrthoDB" id="5104261at2759"/>
<comment type="caution">
    <text evidence="3">The sequence shown here is derived from an EMBL/GenBank/DDBJ whole genome shotgun (WGS) entry which is preliminary data.</text>
</comment>
<organism evidence="3 4">
    <name type="scientific">Thelonectria olida</name>
    <dbReference type="NCBI Taxonomy" id="1576542"/>
    <lineage>
        <taxon>Eukaryota</taxon>
        <taxon>Fungi</taxon>
        <taxon>Dikarya</taxon>
        <taxon>Ascomycota</taxon>
        <taxon>Pezizomycotina</taxon>
        <taxon>Sordariomycetes</taxon>
        <taxon>Hypocreomycetidae</taxon>
        <taxon>Hypocreales</taxon>
        <taxon>Nectriaceae</taxon>
        <taxon>Thelonectria</taxon>
    </lineage>
</organism>
<dbReference type="InterPro" id="IPR025676">
    <property type="entry name" value="Clr5_dom"/>
</dbReference>
<feature type="region of interest" description="Disordered" evidence="1">
    <location>
        <begin position="1"/>
        <end position="22"/>
    </location>
</feature>
<protein>
    <submittedName>
        <fullName evidence="3">Clr5 domain-containing protein</fullName>
    </submittedName>
</protein>
<dbReference type="Proteomes" id="UP000777438">
    <property type="component" value="Unassembled WGS sequence"/>
</dbReference>